<accession>F0QRS2</accession>
<gene>
    <name evidence="1" type="ordered locus">MSU_0661</name>
</gene>
<evidence type="ECO:0000313" key="2">
    <source>
        <dbReference type="Proteomes" id="UP000007484"/>
    </source>
</evidence>
<dbReference type="AlphaFoldDB" id="F0QRS2"/>
<dbReference type="EMBL" id="CP002525">
    <property type="protein sequence ID" value="ADX98192.1"/>
    <property type="molecule type" value="Genomic_DNA"/>
</dbReference>
<dbReference type="HOGENOM" id="CLU_113278_0_0_14"/>
<dbReference type="KEGG" id="mss:MSU_0661"/>
<dbReference type="STRING" id="768700.MSU_0661"/>
<dbReference type="RefSeq" id="WP_013610035.1">
    <property type="nucleotide sequence ID" value="NC_015155.1"/>
</dbReference>
<proteinExistence type="predicted"/>
<name>F0QRS2_MYCSL</name>
<keyword evidence="2" id="KW-1185">Reference proteome</keyword>
<dbReference type="Proteomes" id="UP000007484">
    <property type="component" value="Chromosome"/>
</dbReference>
<organism evidence="1 2">
    <name type="scientific">Mycoplasma suis (strain Illinois)</name>
    <dbReference type="NCBI Taxonomy" id="768700"/>
    <lineage>
        <taxon>Bacteria</taxon>
        <taxon>Bacillati</taxon>
        <taxon>Mycoplasmatota</taxon>
        <taxon>Mollicutes</taxon>
        <taxon>Mycoplasmataceae</taxon>
        <taxon>Mycoplasma</taxon>
    </lineage>
</organism>
<protein>
    <submittedName>
        <fullName evidence="1">Uncharacterized protein</fullName>
    </submittedName>
</protein>
<reference evidence="1 2" key="1">
    <citation type="journal article" date="2011" name="J. Bacteriol.">
        <title>Complete genome sequences of two hemotropic Mycoplasmas, Mycoplasma haemofelis strain Ohio2 and Mycoplasma suis strain Illinois.</title>
        <authorList>
            <person name="Messick J.B."/>
            <person name="Santos A.P."/>
            <person name="Guimaraes A.M."/>
        </authorList>
    </citation>
    <scope>NUCLEOTIDE SEQUENCE [LARGE SCALE GENOMIC DNA]</scope>
    <source>
        <strain evidence="1 2">Illinois</strain>
    </source>
</reference>
<sequence>MSGEVAKVVTLTFFTAATFGGSLYGSTYLFEREEFPWQSLWILKDKEGSEKRIICELPEEIVNKKKRDKNLQSEPQECETKGFCDSNWFQKLIKDYKNKKDEKDRWWIRGRSEETINEMLKYEILLGEDLATKLGRNQSASEQDNEIQKQPVTVQDLRGVCEVQDGNFFKKRVEITCPKD</sequence>
<evidence type="ECO:0000313" key="1">
    <source>
        <dbReference type="EMBL" id="ADX98192.1"/>
    </source>
</evidence>